<accession>C1GNI7</accession>
<evidence type="ECO:0000256" key="1">
    <source>
        <dbReference type="SAM" id="MobiDB-lite"/>
    </source>
</evidence>
<proteinExistence type="predicted"/>
<dbReference type="Proteomes" id="UP000002059">
    <property type="component" value="Partially assembled WGS sequence"/>
</dbReference>
<feature type="region of interest" description="Disordered" evidence="1">
    <location>
        <begin position="1"/>
        <end position="103"/>
    </location>
</feature>
<sequence length="103" mass="11126">MSGLDFFTFQDKIPTRPTQSHNTPSQPHLSTTNTHIDTDTRPVPERLAHSASASGLRPASNLHPPSPSAIHHPPSAIRHPPSANPLNHPGKTTTEDIPQPKSI</sequence>
<dbReference type="OrthoDB" id="10569722at2759"/>
<feature type="compositionally biased region" description="Low complexity" evidence="1">
    <location>
        <begin position="68"/>
        <end position="77"/>
    </location>
</feature>
<dbReference type="AlphaFoldDB" id="C1GNI7"/>
<dbReference type="HOGENOM" id="CLU_2264525_0_0_1"/>
<dbReference type="VEuPathDB" id="FungiDB:PAAG_00082"/>
<dbReference type="RefSeq" id="XP_015700234.1">
    <property type="nucleotide sequence ID" value="XM_015843899.1"/>
</dbReference>
<evidence type="ECO:0000313" key="3">
    <source>
        <dbReference type="Proteomes" id="UP000002059"/>
    </source>
</evidence>
<protein>
    <submittedName>
        <fullName evidence="2">Uncharacterized protein</fullName>
    </submittedName>
</protein>
<dbReference type="GeneID" id="9101029"/>
<organism evidence="2 3">
    <name type="scientific">Paracoccidioides lutzii (strain ATCC MYA-826 / Pb01)</name>
    <name type="common">Paracoccidioides brasiliensis</name>
    <dbReference type="NCBI Taxonomy" id="502779"/>
    <lineage>
        <taxon>Eukaryota</taxon>
        <taxon>Fungi</taxon>
        <taxon>Dikarya</taxon>
        <taxon>Ascomycota</taxon>
        <taxon>Pezizomycotina</taxon>
        <taxon>Eurotiomycetes</taxon>
        <taxon>Eurotiomycetidae</taxon>
        <taxon>Onygenales</taxon>
        <taxon>Ajellomycetaceae</taxon>
        <taxon>Paracoccidioides</taxon>
    </lineage>
</organism>
<feature type="compositionally biased region" description="Basic and acidic residues" evidence="1">
    <location>
        <begin position="36"/>
        <end position="48"/>
    </location>
</feature>
<keyword evidence="3" id="KW-1185">Reference proteome</keyword>
<gene>
    <name evidence="2" type="ORF">PAAG_00082</name>
</gene>
<feature type="compositionally biased region" description="Polar residues" evidence="1">
    <location>
        <begin position="90"/>
        <end position="103"/>
    </location>
</feature>
<name>C1GNI7_PARBA</name>
<dbReference type="KEGG" id="pbl:PAAG_00082"/>
<feature type="compositionally biased region" description="Polar residues" evidence="1">
    <location>
        <begin position="16"/>
        <end position="35"/>
    </location>
</feature>
<reference evidence="2 3" key="1">
    <citation type="journal article" date="2011" name="PLoS Genet.">
        <title>Comparative genomic analysis of human fungal pathogens causing paracoccidioidomycosis.</title>
        <authorList>
            <person name="Desjardins C.A."/>
            <person name="Champion M.D."/>
            <person name="Holder J.W."/>
            <person name="Muszewska A."/>
            <person name="Goldberg J."/>
            <person name="Bailao A.M."/>
            <person name="Brigido M.M."/>
            <person name="Ferreira M.E."/>
            <person name="Garcia A.M."/>
            <person name="Grynberg M."/>
            <person name="Gujja S."/>
            <person name="Heiman D.I."/>
            <person name="Henn M.R."/>
            <person name="Kodira C.D."/>
            <person name="Leon-Narvaez H."/>
            <person name="Longo L.V."/>
            <person name="Ma L.J."/>
            <person name="Malavazi I."/>
            <person name="Matsuo A.L."/>
            <person name="Morais F.V."/>
            <person name="Pereira M."/>
            <person name="Rodriguez-Brito S."/>
            <person name="Sakthikumar S."/>
            <person name="Salem-Izacc S.M."/>
            <person name="Sykes S.M."/>
            <person name="Teixeira M.M."/>
            <person name="Vallejo M.C."/>
            <person name="Walter M.E."/>
            <person name="Yandava C."/>
            <person name="Young S."/>
            <person name="Zeng Q."/>
            <person name="Zucker J."/>
            <person name="Felipe M.S."/>
            <person name="Goldman G.H."/>
            <person name="Haas B.J."/>
            <person name="McEwen J.G."/>
            <person name="Nino-Vega G."/>
            <person name="Puccia R."/>
            <person name="San-Blas G."/>
            <person name="Soares C.M."/>
            <person name="Birren B.W."/>
            <person name="Cuomo C.A."/>
        </authorList>
    </citation>
    <scope>NUCLEOTIDE SEQUENCE [LARGE SCALE GENOMIC DNA]</scope>
    <source>
        <strain evidence="3">ATCC MYA-826 / Pb01</strain>
    </source>
</reference>
<dbReference type="EMBL" id="KN293992">
    <property type="protein sequence ID" value="EEH35759.2"/>
    <property type="molecule type" value="Genomic_DNA"/>
</dbReference>
<evidence type="ECO:0000313" key="2">
    <source>
        <dbReference type="EMBL" id="EEH35759.2"/>
    </source>
</evidence>